<dbReference type="GO" id="GO:0003677">
    <property type="term" value="F:DNA binding"/>
    <property type="evidence" value="ECO:0007669"/>
    <property type="project" value="UniProtKB-KW"/>
</dbReference>
<evidence type="ECO:0000259" key="4">
    <source>
        <dbReference type="Pfam" id="PF01420"/>
    </source>
</evidence>
<dbReference type="REBASE" id="276549">
    <property type="entry name" value="S.Bth9NORF1330P"/>
</dbReference>
<evidence type="ECO:0000313" key="5">
    <source>
        <dbReference type="EMBL" id="AYQ57020.1"/>
    </source>
</evidence>
<feature type="domain" description="Type I restriction modification DNA specificity" evidence="4">
    <location>
        <begin position="49"/>
        <end position="191"/>
    </location>
</feature>
<protein>
    <submittedName>
        <fullName evidence="5">Type I restriction enzyme S subunit</fullName>
    </submittedName>
</protein>
<dbReference type="InterPro" id="IPR000055">
    <property type="entry name" value="Restrct_endonuc_typeI_TRD"/>
</dbReference>
<dbReference type="KEGG" id="bthg:MS2017_1329"/>
<name>A0A3G3IME1_9GAMM</name>
<evidence type="ECO:0000256" key="1">
    <source>
        <dbReference type="ARBA" id="ARBA00010923"/>
    </source>
</evidence>
<accession>A0A3G3IME1</accession>
<sequence length="436" mass="49980">MNTYPAYKDSGVEWIGEIPSEWGVVRNKYLFDVTKNVVGEESDKYQLLSLTKRGVVLRDVESGRGKFPESFDTYQTVDKDDLIFCLYDIDETPRTIGISNFSGMITGSYKVVKCNTLTDSKFIYYNYLSIDDVKGLKPYYTGLRKVVRMETFLNLSVRVPSLQEQQQISDYLDNKTSKIDTLLEKTQQKIELLKEQRTSLINTTVTKGLNPHVEMKDSGVEWIGDIPSGWVRTKISYYCEVKDGTHDTPEFVDKGQQTFPLVTSKSFVKNDIDFNQCKHISEVDYLEINRRSDVEKEDIIMSMIGGNIGKNVLVTNNKKFSIKNVCLFKTSKSNDIVPKYLIYLIDSEILKSQIDISQKGGGQPFISLGEIRNLIFPFPPHQEQQQIVDYLDFETSKIDKLVDIESKRIILLKEYRQSLISDVVTGKVDVRDEVLV</sequence>
<gene>
    <name evidence="5" type="ORF">MS2017_1329</name>
</gene>
<dbReference type="SUPFAM" id="SSF116734">
    <property type="entry name" value="DNA methylase specificity domain"/>
    <property type="match status" value="2"/>
</dbReference>
<dbReference type="InterPro" id="IPR044946">
    <property type="entry name" value="Restrct_endonuc_typeI_TRD_sf"/>
</dbReference>
<dbReference type="Proteomes" id="UP000278334">
    <property type="component" value="Chromosome"/>
</dbReference>
<dbReference type="AlphaFoldDB" id="A0A3G3IME1"/>
<dbReference type="Gene3D" id="3.90.220.20">
    <property type="entry name" value="DNA methylase specificity domains"/>
    <property type="match status" value="2"/>
</dbReference>
<comment type="similarity">
    <text evidence="1">Belongs to the type-I restriction system S methylase family.</text>
</comment>
<keyword evidence="3" id="KW-0238">DNA-binding</keyword>
<evidence type="ECO:0000256" key="3">
    <source>
        <dbReference type="ARBA" id="ARBA00023125"/>
    </source>
</evidence>
<proteinExistence type="inferred from homology"/>
<evidence type="ECO:0000313" key="6">
    <source>
        <dbReference type="Proteomes" id="UP000278334"/>
    </source>
</evidence>
<feature type="domain" description="Type I restriction modification DNA specificity" evidence="4">
    <location>
        <begin position="227"/>
        <end position="412"/>
    </location>
</feature>
<dbReference type="EMBL" id="CP024634">
    <property type="protein sequence ID" value="AYQ57020.1"/>
    <property type="molecule type" value="Genomic_DNA"/>
</dbReference>
<evidence type="ECO:0000256" key="2">
    <source>
        <dbReference type="ARBA" id="ARBA00022747"/>
    </source>
</evidence>
<keyword evidence="2" id="KW-0680">Restriction system</keyword>
<organism evidence="5 6">
    <name type="scientific">Bathymodiolus thermophilus thioautotrophic gill symbiont</name>
    <dbReference type="NCBI Taxonomy" id="2360"/>
    <lineage>
        <taxon>Bacteria</taxon>
        <taxon>Pseudomonadati</taxon>
        <taxon>Pseudomonadota</taxon>
        <taxon>Gammaproteobacteria</taxon>
        <taxon>sulfur-oxidizing symbionts</taxon>
    </lineage>
</organism>
<reference evidence="5 6" key="1">
    <citation type="submission" date="2017-11" db="EMBL/GenBank/DDBJ databases">
        <title>Genome sequence of the bacterial symbiont EPR9N from a vent mussel Bathymodiolus thermophilus.</title>
        <authorList>
            <person name="Won Y.-J."/>
        </authorList>
    </citation>
    <scope>NUCLEOTIDE SEQUENCE [LARGE SCALE GENOMIC DNA]</scope>
    <source>
        <strain evidence="5 6">EPR9N</strain>
    </source>
</reference>
<dbReference type="InterPro" id="IPR052021">
    <property type="entry name" value="Type-I_RS_S_subunit"/>
</dbReference>
<dbReference type="GO" id="GO:0009307">
    <property type="term" value="P:DNA restriction-modification system"/>
    <property type="evidence" value="ECO:0007669"/>
    <property type="project" value="UniProtKB-KW"/>
</dbReference>
<dbReference type="PANTHER" id="PTHR30408:SF12">
    <property type="entry name" value="TYPE I RESTRICTION ENZYME MJAVIII SPECIFICITY SUBUNIT"/>
    <property type="match status" value="1"/>
</dbReference>
<dbReference type="Pfam" id="PF01420">
    <property type="entry name" value="Methylase_S"/>
    <property type="match status" value="2"/>
</dbReference>
<dbReference type="RefSeq" id="WP_122951687.1">
    <property type="nucleotide sequence ID" value="NZ_CP024634.1"/>
</dbReference>
<dbReference type="CDD" id="cd17246">
    <property type="entry name" value="RMtype1_S_SonII-TRD2-CR2_like"/>
    <property type="match status" value="1"/>
</dbReference>
<dbReference type="Gene3D" id="1.10.287.1120">
    <property type="entry name" value="Bipartite methylase S protein"/>
    <property type="match status" value="1"/>
</dbReference>
<dbReference type="PANTHER" id="PTHR30408">
    <property type="entry name" value="TYPE-1 RESTRICTION ENZYME ECOKI SPECIFICITY PROTEIN"/>
    <property type="match status" value="1"/>
</dbReference>